<gene>
    <name evidence="1" type="ORF">LGN22_26690</name>
</gene>
<organism evidence="1 2">
    <name type="scientific">Burkholderia cenocepacia</name>
    <dbReference type="NCBI Taxonomy" id="95486"/>
    <lineage>
        <taxon>Bacteria</taxon>
        <taxon>Pseudomonadati</taxon>
        <taxon>Pseudomonadota</taxon>
        <taxon>Betaproteobacteria</taxon>
        <taxon>Burkholderiales</taxon>
        <taxon>Burkholderiaceae</taxon>
        <taxon>Burkholderia</taxon>
        <taxon>Burkholderia cepacia complex</taxon>
    </lineage>
</organism>
<dbReference type="AlphaFoldDB" id="A0AAW4TMD1"/>
<name>A0AAW4TMD1_9BURK</name>
<protein>
    <submittedName>
        <fullName evidence="1">Uncharacterized protein</fullName>
    </submittedName>
</protein>
<sequence>MEMTEAADVIEAMAASLRAQPKQFHFNVHAKAIGMQSVSYGGIGTQISVTGGARGSQTTGVRASASTGDVQIAIQAANGEIDTQMQQLIETLDQIAKQLRSKDPDKKWLAAAKDAFHDWVPPIITGVASTLIAHAIGA</sequence>
<accession>A0AAW4TMD1</accession>
<evidence type="ECO:0000313" key="1">
    <source>
        <dbReference type="EMBL" id="MCA8382498.1"/>
    </source>
</evidence>
<dbReference type="EMBL" id="JAIZTC010000008">
    <property type="protein sequence ID" value="MCA8382498.1"/>
    <property type="molecule type" value="Genomic_DNA"/>
</dbReference>
<proteinExistence type="predicted"/>
<evidence type="ECO:0000313" key="2">
    <source>
        <dbReference type="Proteomes" id="UP001199070"/>
    </source>
</evidence>
<comment type="caution">
    <text evidence="1">The sequence shown here is derived from an EMBL/GenBank/DDBJ whole genome shotgun (WGS) entry which is preliminary data.</text>
</comment>
<dbReference type="Proteomes" id="UP001199070">
    <property type="component" value="Unassembled WGS sequence"/>
</dbReference>
<reference evidence="1" key="1">
    <citation type="submission" date="2023-08" db="EMBL/GenBank/DDBJ databases">
        <title>A collection of bacterial strains from the Burkholderia cepacia Research Laboratory and Repository.</title>
        <authorList>
            <person name="Lipuma J."/>
            <person name="Spilker T."/>
        </authorList>
    </citation>
    <scope>NUCLEOTIDE SEQUENCE</scope>
    <source>
        <strain evidence="1">AU0862</strain>
    </source>
</reference>
<dbReference type="RefSeq" id="WP_226135121.1">
    <property type="nucleotide sequence ID" value="NZ_JAIZTC010000008.1"/>
</dbReference>